<dbReference type="GO" id="GO:0031623">
    <property type="term" value="P:receptor internalization"/>
    <property type="evidence" value="ECO:0007669"/>
    <property type="project" value="TreeGrafter"/>
</dbReference>
<proteinExistence type="predicted"/>
<dbReference type="GO" id="GO:0005525">
    <property type="term" value="F:GTP binding"/>
    <property type="evidence" value="ECO:0007669"/>
    <property type="project" value="InterPro"/>
</dbReference>
<dbReference type="InterPro" id="IPR027417">
    <property type="entry name" value="P-loop_NTPase"/>
</dbReference>
<sequence>MPPRVTRQAVIKAELPDPAEVADRTRSPSATIARPSTPLQAPATNQLRPDQPLDMHSAAMSFARSGAPSIETHTRTRNDLTPLFLETRIRQGNLRQETPGSPLAHHDASTHQGSFARPAFADIGMKLKACNDTLGNLQQLGIEHVAKLPELVLVGDQSAGKSSLMSGLAELNLPRSGGVCTRCPIHIRMASSNVENFSCTVSLQLDYDYRPQGRIRISDVTKQNPFPPWVKKPVRETKFFKSIENPGDTQIEEILKWAQIAILSPNRNHELFVPGEGAIAKEDNVERAKDETDAQFSPNIVALEMKGPGLPDLSFYDLPGVFLSPGNEQDEYIVKVVQNLASSYIQREEAIIMWAVPMNHDLENSIIFPIIRKAGAQSRTIGVITKADMLQSSNVKQWLEVLEGKKQRVKHGYFMTSLPPDQPLQKGSDWEESFFHRGLGEAFRRSLPSIKIKVQQQRASLQQRLGRFPELPSNVEYEVLNSFNNFLRQIKADVKDPKKMSSQWARLNEQFRDCIVKAKPGCNVTEAPQTIDLDSEAESVANTPSKRPRPSDSTVRTPSSKRQRADLVMQGMQGTPIKTEGGANTPFRQPSVRPTPPAEPSPFARFSNLGKGGLDLREIRREILESQKAGVSHELVPVSVYEFFSLRAVQKWKDPLDVYLGKTIELLKRTLDDALENSLKEFKSRLLYQEMKTHLHDFLDEQECLQKGRLSELFDAETYQMFTMNNDICKEFRAQELKIIERARTYERLRAHALIPWETKRPDPSKMSAEALVEERDTFAKQVPKLPAKDQFDIELKVAAHVRAYYLTAATFFVEGVTKDVNARLFRSFTLNNLDHSLGMKLGIMPFGTPEAYARLMEEDVTIARERETLKRELAKLETALSSINALESEPVLVDVDNEMEMFEVGPAYDEDADDIEDEDMGIA</sequence>
<dbReference type="GO" id="GO:0005886">
    <property type="term" value="C:plasma membrane"/>
    <property type="evidence" value="ECO:0007669"/>
    <property type="project" value="TreeGrafter"/>
</dbReference>
<dbReference type="InterPro" id="IPR045063">
    <property type="entry name" value="Dynamin_N"/>
</dbReference>
<dbReference type="AlphaFoldDB" id="A0A136IUN7"/>
<dbReference type="Proteomes" id="UP000070501">
    <property type="component" value="Unassembled WGS sequence"/>
</dbReference>
<dbReference type="InterPro" id="IPR030381">
    <property type="entry name" value="G_DYNAMIN_dom"/>
</dbReference>
<evidence type="ECO:0008006" key="6">
    <source>
        <dbReference type="Google" id="ProtNLM"/>
    </source>
</evidence>
<feature type="domain" description="GED" evidence="2">
    <location>
        <begin position="795"/>
        <end position="892"/>
    </location>
</feature>
<reference evidence="5" key="1">
    <citation type="submission" date="2016-02" db="EMBL/GenBank/DDBJ databases">
        <title>Draft genome sequence of Microdochium bolleyi, a fungal endophyte of beachgrass.</title>
        <authorList>
            <consortium name="DOE Joint Genome Institute"/>
            <person name="David A.S."/>
            <person name="May G."/>
            <person name="Haridas S."/>
            <person name="Lim J."/>
            <person name="Wang M."/>
            <person name="Labutti K."/>
            <person name="Lipzen A."/>
            <person name="Barry K."/>
            <person name="Grigoriev I.V."/>
        </authorList>
    </citation>
    <scope>NUCLEOTIDE SEQUENCE [LARGE SCALE GENOMIC DNA]</scope>
    <source>
        <strain evidence="5">J235TASD1</strain>
    </source>
</reference>
<feature type="domain" description="Dynamin-type G" evidence="3">
    <location>
        <begin position="145"/>
        <end position="476"/>
    </location>
</feature>
<dbReference type="GO" id="GO:0008017">
    <property type="term" value="F:microtubule binding"/>
    <property type="evidence" value="ECO:0007669"/>
    <property type="project" value="TreeGrafter"/>
</dbReference>
<dbReference type="InterPro" id="IPR022812">
    <property type="entry name" value="Dynamin"/>
</dbReference>
<accession>A0A136IUN7</accession>
<dbReference type="PROSITE" id="PS51718">
    <property type="entry name" value="G_DYNAMIN_2"/>
    <property type="match status" value="1"/>
</dbReference>
<dbReference type="PANTHER" id="PTHR11566:SF131">
    <property type="entry name" value="GTPASE, PUTATIVE (AFU_ORTHOLOGUE AFUA_6G07630)-RELATED"/>
    <property type="match status" value="1"/>
</dbReference>
<dbReference type="GO" id="GO:0005737">
    <property type="term" value="C:cytoplasm"/>
    <property type="evidence" value="ECO:0007669"/>
    <property type="project" value="TreeGrafter"/>
</dbReference>
<dbReference type="GO" id="GO:0003924">
    <property type="term" value="F:GTPase activity"/>
    <property type="evidence" value="ECO:0007669"/>
    <property type="project" value="InterPro"/>
</dbReference>
<dbReference type="SUPFAM" id="SSF52540">
    <property type="entry name" value="P-loop containing nucleoside triphosphate hydrolases"/>
    <property type="match status" value="1"/>
</dbReference>
<dbReference type="PRINTS" id="PR00195">
    <property type="entry name" value="DYNAMIN"/>
</dbReference>
<dbReference type="Gene3D" id="3.40.50.300">
    <property type="entry name" value="P-loop containing nucleotide triphosphate hydrolases"/>
    <property type="match status" value="1"/>
</dbReference>
<evidence type="ECO:0000313" key="4">
    <source>
        <dbReference type="EMBL" id="KXJ88622.1"/>
    </source>
</evidence>
<gene>
    <name evidence="4" type="ORF">Micbo1qcDRAFT_207330</name>
</gene>
<dbReference type="InParanoid" id="A0A136IUN7"/>
<dbReference type="EMBL" id="KQ964258">
    <property type="protein sequence ID" value="KXJ88622.1"/>
    <property type="molecule type" value="Genomic_DNA"/>
</dbReference>
<feature type="compositionally biased region" description="Polar residues" evidence="1">
    <location>
        <begin position="37"/>
        <end position="48"/>
    </location>
</feature>
<dbReference type="STRING" id="196109.A0A136IUN7"/>
<feature type="region of interest" description="Disordered" evidence="1">
    <location>
        <begin position="1"/>
        <end position="49"/>
    </location>
</feature>
<dbReference type="OrthoDB" id="5061070at2759"/>
<dbReference type="PROSITE" id="PS51388">
    <property type="entry name" value="GED"/>
    <property type="match status" value="1"/>
</dbReference>
<evidence type="ECO:0000313" key="5">
    <source>
        <dbReference type="Proteomes" id="UP000070501"/>
    </source>
</evidence>
<feature type="region of interest" description="Disordered" evidence="1">
    <location>
        <begin position="527"/>
        <end position="607"/>
    </location>
</feature>
<evidence type="ECO:0000259" key="2">
    <source>
        <dbReference type="PROSITE" id="PS51388"/>
    </source>
</evidence>
<protein>
    <recommendedName>
        <fullName evidence="6">P-loop containing nucleoside triphosphate hydrolase protein</fullName>
    </recommendedName>
</protein>
<dbReference type="GO" id="GO:0005874">
    <property type="term" value="C:microtubule"/>
    <property type="evidence" value="ECO:0007669"/>
    <property type="project" value="TreeGrafter"/>
</dbReference>
<name>A0A136IUN7_9PEZI</name>
<dbReference type="Pfam" id="PF00350">
    <property type="entry name" value="Dynamin_N"/>
    <property type="match status" value="1"/>
</dbReference>
<dbReference type="Gene3D" id="1.20.120.1240">
    <property type="entry name" value="Dynamin, middle domain"/>
    <property type="match status" value="1"/>
</dbReference>
<dbReference type="SMART" id="SM00053">
    <property type="entry name" value="DYNc"/>
    <property type="match status" value="1"/>
</dbReference>
<keyword evidence="5" id="KW-1185">Reference proteome</keyword>
<organism evidence="4 5">
    <name type="scientific">Microdochium bolleyi</name>
    <dbReference type="NCBI Taxonomy" id="196109"/>
    <lineage>
        <taxon>Eukaryota</taxon>
        <taxon>Fungi</taxon>
        <taxon>Dikarya</taxon>
        <taxon>Ascomycota</taxon>
        <taxon>Pezizomycotina</taxon>
        <taxon>Sordariomycetes</taxon>
        <taxon>Xylariomycetidae</taxon>
        <taxon>Xylariales</taxon>
        <taxon>Microdochiaceae</taxon>
        <taxon>Microdochium</taxon>
    </lineage>
</organism>
<evidence type="ECO:0000256" key="1">
    <source>
        <dbReference type="SAM" id="MobiDB-lite"/>
    </source>
</evidence>
<dbReference type="InterPro" id="IPR001401">
    <property type="entry name" value="Dynamin_GTPase"/>
</dbReference>
<evidence type="ECO:0000259" key="3">
    <source>
        <dbReference type="PROSITE" id="PS51718"/>
    </source>
</evidence>
<feature type="compositionally biased region" description="Polar residues" evidence="1">
    <location>
        <begin position="540"/>
        <end position="560"/>
    </location>
</feature>
<dbReference type="InterPro" id="IPR020850">
    <property type="entry name" value="GED_dom"/>
</dbReference>
<dbReference type="PANTHER" id="PTHR11566">
    <property type="entry name" value="DYNAMIN"/>
    <property type="match status" value="1"/>
</dbReference>